<organism evidence="1">
    <name type="scientific">Anopheles funestus</name>
    <name type="common">African malaria mosquito</name>
    <dbReference type="NCBI Taxonomy" id="62324"/>
    <lineage>
        <taxon>Eukaryota</taxon>
        <taxon>Metazoa</taxon>
        <taxon>Ecdysozoa</taxon>
        <taxon>Arthropoda</taxon>
        <taxon>Hexapoda</taxon>
        <taxon>Insecta</taxon>
        <taxon>Pterygota</taxon>
        <taxon>Neoptera</taxon>
        <taxon>Endopterygota</taxon>
        <taxon>Diptera</taxon>
        <taxon>Nematocera</taxon>
        <taxon>Culicoidea</taxon>
        <taxon>Culicidae</taxon>
        <taxon>Anophelinae</taxon>
        <taxon>Anopheles</taxon>
    </lineage>
</organism>
<name>A0A182RJG5_ANOFN</name>
<evidence type="ECO:0000313" key="1">
    <source>
        <dbReference type="EnsemblMetazoa" id="AFUN006383-PA"/>
    </source>
</evidence>
<dbReference type="AlphaFoldDB" id="A0A182RJG5"/>
<reference evidence="1" key="1">
    <citation type="submission" date="2020-05" db="UniProtKB">
        <authorList>
            <consortium name="EnsemblMetazoa"/>
        </authorList>
    </citation>
    <scope>IDENTIFICATION</scope>
    <source>
        <strain evidence="1">FUMOZ</strain>
    </source>
</reference>
<accession>A0A182RJG5</accession>
<dbReference type="EnsemblMetazoa" id="AFUN006383-RA">
    <property type="protein sequence ID" value="AFUN006383-PA"/>
    <property type="gene ID" value="AFUN006383"/>
</dbReference>
<protein>
    <submittedName>
        <fullName evidence="1">Uncharacterized protein</fullName>
    </submittedName>
</protein>
<proteinExistence type="predicted"/>
<sequence>MLHRSLDGLQLQGNQFVRGVPCETACEHCGCKGIYLGDKCICSCTTDNKETTNCLSAIRKNELRAGIDNDILILTRTGARFARDIRQRASLRARMGRGASAAWNTKRNADEMRTVNNRKVNKNIQ</sequence>
<dbReference type="VEuPathDB" id="VectorBase:AFUN006383"/>